<evidence type="ECO:0000313" key="3">
    <source>
        <dbReference type="Proteomes" id="UP000642673"/>
    </source>
</evidence>
<feature type="region of interest" description="Disordered" evidence="1">
    <location>
        <begin position="185"/>
        <end position="246"/>
    </location>
</feature>
<feature type="compositionally biased region" description="Gly residues" evidence="1">
    <location>
        <begin position="185"/>
        <end position="203"/>
    </location>
</feature>
<proteinExistence type="predicted"/>
<feature type="compositionally biased region" description="Gly residues" evidence="1">
    <location>
        <begin position="394"/>
        <end position="406"/>
    </location>
</feature>
<evidence type="ECO:0000256" key="1">
    <source>
        <dbReference type="SAM" id="MobiDB-lite"/>
    </source>
</evidence>
<feature type="region of interest" description="Disordered" evidence="1">
    <location>
        <begin position="259"/>
        <end position="279"/>
    </location>
</feature>
<dbReference type="EMBL" id="BMVP01000001">
    <property type="protein sequence ID" value="GHB41767.1"/>
    <property type="molecule type" value="Genomic_DNA"/>
</dbReference>
<comment type="caution">
    <text evidence="2">The sequence shown here is derived from an EMBL/GenBank/DDBJ whole genome shotgun (WGS) entry which is preliminary data.</text>
</comment>
<evidence type="ECO:0000313" key="2">
    <source>
        <dbReference type="EMBL" id="GHB41767.1"/>
    </source>
</evidence>
<feature type="compositionally biased region" description="Gly residues" evidence="1">
    <location>
        <begin position="358"/>
        <end position="382"/>
    </location>
</feature>
<evidence type="ECO:0008006" key="4">
    <source>
        <dbReference type="Google" id="ProtNLM"/>
    </source>
</evidence>
<organism evidence="2 3">
    <name type="scientific">Streptomyces cirratus</name>
    <dbReference type="NCBI Taxonomy" id="68187"/>
    <lineage>
        <taxon>Bacteria</taxon>
        <taxon>Bacillati</taxon>
        <taxon>Actinomycetota</taxon>
        <taxon>Actinomycetes</taxon>
        <taxon>Kitasatosporales</taxon>
        <taxon>Streptomycetaceae</taxon>
        <taxon>Streptomyces</taxon>
    </lineage>
</organism>
<name>A0ABQ3EIW3_9ACTN</name>
<feature type="compositionally biased region" description="Low complexity" evidence="1">
    <location>
        <begin position="208"/>
        <end position="217"/>
    </location>
</feature>
<dbReference type="Proteomes" id="UP000642673">
    <property type="component" value="Unassembled WGS sequence"/>
</dbReference>
<feature type="compositionally biased region" description="Low complexity" evidence="1">
    <location>
        <begin position="259"/>
        <end position="271"/>
    </location>
</feature>
<keyword evidence="3" id="KW-1185">Reference proteome</keyword>
<sequence length="473" mass="47408">MVTDFDGYTHEQLMAMIASIKPETVRTRATQLEEAAVAIKEIGENLKNHKVTGWEGEAATAFQTWVNSAGNATLRLADYSKDASKWMTIAAQHMFEAQSTPGVDTSAKDNLAAARKYHNDPDSAKIGALAAQKLEADRLQAVQQLKKLAESYDESSRNMNAAQVPTFPLPPGNFVPQDGVNAGGYISGSGGSSSGGAGTGGGSVYTTAAPDSGGSASDSHRQAYSGSGLPPAVGPTPGALPAAPDRSVNVDLNTVGTLPPTNLPPTSNLPTGPAPVIPGGGPTPVPVVPRLTFPPTTSSAKPVGSGAFQRPTLPPGKVGGTPGLPPREAGIVGGRPVTPRGPSAGIPRGTVIGAEGPQTGGRGMMGGGMGSGASGPHGGPGSAVGRRLAMEPGGVVGGRQTGGGGQSATSGRPFTQGGSGLVRNGTGAGPVGGAASHAPSKRRDGGGGERPDYLAEEEETWQVERPVVPPVID</sequence>
<accession>A0ABQ3EIW3</accession>
<protein>
    <recommendedName>
        <fullName evidence="4">PPE family domain-containing protein</fullName>
    </recommendedName>
</protein>
<reference evidence="3" key="1">
    <citation type="journal article" date="2019" name="Int. J. Syst. Evol. Microbiol.">
        <title>The Global Catalogue of Microorganisms (GCM) 10K type strain sequencing project: providing services to taxonomists for standard genome sequencing and annotation.</title>
        <authorList>
            <consortium name="The Broad Institute Genomics Platform"/>
            <consortium name="The Broad Institute Genome Sequencing Center for Infectious Disease"/>
            <person name="Wu L."/>
            <person name="Ma J."/>
        </authorList>
    </citation>
    <scope>NUCLEOTIDE SEQUENCE [LARGE SCALE GENOMIC DNA]</scope>
    <source>
        <strain evidence="3">JCM 4738</strain>
    </source>
</reference>
<dbReference type="RefSeq" id="WP_190182658.1">
    <property type="nucleotide sequence ID" value="NZ_BMVP01000001.1"/>
</dbReference>
<feature type="region of interest" description="Disordered" evidence="1">
    <location>
        <begin position="296"/>
        <end position="473"/>
    </location>
</feature>
<feature type="compositionally biased region" description="Basic and acidic residues" evidence="1">
    <location>
        <begin position="441"/>
        <end position="453"/>
    </location>
</feature>
<gene>
    <name evidence="2" type="ORF">GCM10010347_09360</name>
</gene>